<dbReference type="EMBL" id="KI913211">
    <property type="protein sequence ID" value="ETV66447.1"/>
    <property type="molecule type" value="Genomic_DNA"/>
</dbReference>
<feature type="domain" description="DUF6818" evidence="3">
    <location>
        <begin position="29"/>
        <end position="106"/>
    </location>
</feature>
<protein>
    <recommendedName>
        <fullName evidence="3">DUF6818 domain-containing protein</fullName>
    </recommendedName>
</protein>
<dbReference type="GeneID" id="20819111"/>
<dbReference type="PANTHER" id="PTHR34409">
    <property type="entry name" value="SET DOMAIN-CONTAINING PROTEIN"/>
    <property type="match status" value="1"/>
</dbReference>
<accession>W4FG05</accession>
<keyword evidence="1" id="KW-0175">Coiled coil</keyword>
<reference evidence="4" key="1">
    <citation type="submission" date="2013-12" db="EMBL/GenBank/DDBJ databases">
        <title>The Genome Sequence of Aphanomyces astaci APO3.</title>
        <authorList>
            <consortium name="The Broad Institute Genomics Platform"/>
            <person name="Russ C."/>
            <person name="Tyler B."/>
            <person name="van West P."/>
            <person name="Dieguez-Uribeondo J."/>
            <person name="Young S.K."/>
            <person name="Zeng Q."/>
            <person name="Gargeya S."/>
            <person name="Fitzgerald M."/>
            <person name="Abouelleil A."/>
            <person name="Alvarado L."/>
            <person name="Chapman S.B."/>
            <person name="Gainer-Dewar J."/>
            <person name="Goldberg J."/>
            <person name="Griggs A."/>
            <person name="Gujja S."/>
            <person name="Hansen M."/>
            <person name="Howarth C."/>
            <person name="Imamovic A."/>
            <person name="Ireland A."/>
            <person name="Larimer J."/>
            <person name="McCowan C."/>
            <person name="Murphy C."/>
            <person name="Pearson M."/>
            <person name="Poon T.W."/>
            <person name="Priest M."/>
            <person name="Roberts A."/>
            <person name="Saif S."/>
            <person name="Shea T."/>
            <person name="Sykes S."/>
            <person name="Wortman J."/>
            <person name="Nusbaum C."/>
            <person name="Birren B."/>
        </authorList>
    </citation>
    <scope>NUCLEOTIDE SEQUENCE [LARGE SCALE GENOMIC DNA]</scope>
    <source>
        <strain evidence="4">APO3</strain>
    </source>
</reference>
<dbReference type="InterPro" id="IPR049203">
    <property type="entry name" value="DUF6818"/>
</dbReference>
<dbReference type="VEuPathDB" id="FungiDB:H257_17115"/>
<feature type="compositionally biased region" description="Polar residues" evidence="2">
    <location>
        <begin position="138"/>
        <end position="158"/>
    </location>
</feature>
<name>W4FG05_APHAT</name>
<evidence type="ECO:0000259" key="3">
    <source>
        <dbReference type="Pfam" id="PF20681"/>
    </source>
</evidence>
<dbReference type="Pfam" id="PF20681">
    <property type="entry name" value="DUF6818"/>
    <property type="match status" value="1"/>
</dbReference>
<dbReference type="AlphaFoldDB" id="W4FG05"/>
<dbReference type="STRING" id="112090.W4FG05"/>
<proteinExistence type="predicted"/>
<evidence type="ECO:0000313" key="4">
    <source>
        <dbReference type="EMBL" id="ETV66447.1"/>
    </source>
</evidence>
<feature type="coiled-coil region" evidence="1">
    <location>
        <begin position="210"/>
        <end position="251"/>
    </location>
</feature>
<evidence type="ECO:0000256" key="1">
    <source>
        <dbReference type="SAM" id="Coils"/>
    </source>
</evidence>
<dbReference type="PANTHER" id="PTHR34409:SF1">
    <property type="entry name" value="MYB-LIKE DOMAIN-CONTAINING PROTEIN"/>
    <property type="match status" value="1"/>
</dbReference>
<dbReference type="RefSeq" id="XP_009844081.1">
    <property type="nucleotide sequence ID" value="XM_009845779.1"/>
</dbReference>
<gene>
    <name evidence="4" type="ORF">H257_17115</name>
</gene>
<evidence type="ECO:0000256" key="2">
    <source>
        <dbReference type="SAM" id="MobiDB-lite"/>
    </source>
</evidence>
<feature type="region of interest" description="Disordered" evidence="2">
    <location>
        <begin position="96"/>
        <end position="161"/>
    </location>
</feature>
<feature type="compositionally biased region" description="Basic and acidic residues" evidence="2">
    <location>
        <begin position="101"/>
        <end position="111"/>
    </location>
</feature>
<dbReference type="OrthoDB" id="83656at2759"/>
<sequence>MPPKGKGRGKGWSTPETMLLLDCIERLQPLGGNHWDTVQSQYNTLSEPSWIARDSDSIRRKFKTLKNVRKPTGDPDCPVEVVRAKRINRLIESRMAVVDMESDKDSEHAPIDDDDDETPPTPEQVPTPVLATPRTGLDPTQLSALAGTTGSTMASQTAQRRRRIDEILSESAENEAIKRRLIFESRDSRQAMLEAMIAMEERQSVREQESRLLRERLAEEREERVRLREDARIARQELLDAQREERQAKMDQVMLVLMSKFLEK</sequence>
<organism evidence="4">
    <name type="scientific">Aphanomyces astaci</name>
    <name type="common">Crayfish plague agent</name>
    <dbReference type="NCBI Taxonomy" id="112090"/>
    <lineage>
        <taxon>Eukaryota</taxon>
        <taxon>Sar</taxon>
        <taxon>Stramenopiles</taxon>
        <taxon>Oomycota</taxon>
        <taxon>Saprolegniomycetes</taxon>
        <taxon>Saprolegniales</taxon>
        <taxon>Verrucalvaceae</taxon>
        <taxon>Aphanomyces</taxon>
    </lineage>
</organism>